<proteinExistence type="predicted"/>
<dbReference type="PATRIC" id="fig|380242.3.peg.1165"/>
<dbReference type="InterPro" id="IPR012337">
    <property type="entry name" value="RNaseH-like_sf"/>
</dbReference>
<dbReference type="InterPro" id="IPR048020">
    <property type="entry name" value="Transpos_IS3"/>
</dbReference>
<organism evidence="3 4">
    <name type="scientific">Candidatus Brocadia fulgida</name>
    <dbReference type="NCBI Taxonomy" id="380242"/>
    <lineage>
        <taxon>Bacteria</taxon>
        <taxon>Pseudomonadati</taxon>
        <taxon>Planctomycetota</taxon>
        <taxon>Candidatus Brocadiia</taxon>
        <taxon>Candidatus Brocadiales</taxon>
        <taxon>Candidatus Brocadiaceae</taxon>
        <taxon>Candidatus Brocadia</taxon>
    </lineage>
</organism>
<name>A0A0M2UZF7_9BACT</name>
<dbReference type="Proteomes" id="UP000034954">
    <property type="component" value="Unassembled WGS sequence"/>
</dbReference>
<protein>
    <submittedName>
        <fullName evidence="3">Integrase core domain protein</fullName>
    </submittedName>
</protein>
<dbReference type="SUPFAM" id="SSF46689">
    <property type="entry name" value="Homeodomain-like"/>
    <property type="match status" value="1"/>
</dbReference>
<dbReference type="Pfam" id="PF00665">
    <property type="entry name" value="rve"/>
    <property type="match status" value="1"/>
</dbReference>
<dbReference type="NCBIfam" id="NF033516">
    <property type="entry name" value="transpos_IS3"/>
    <property type="match status" value="1"/>
</dbReference>
<gene>
    <name evidence="3" type="ORF">BROFUL_00925</name>
</gene>
<dbReference type="InterPro" id="IPR050900">
    <property type="entry name" value="Transposase_IS3/IS150/IS904"/>
</dbReference>
<keyword evidence="4" id="KW-1185">Reference proteome</keyword>
<dbReference type="GO" id="GO:0003676">
    <property type="term" value="F:nucleic acid binding"/>
    <property type="evidence" value="ECO:0007669"/>
    <property type="project" value="InterPro"/>
</dbReference>
<dbReference type="SUPFAM" id="SSF53098">
    <property type="entry name" value="Ribonuclease H-like"/>
    <property type="match status" value="1"/>
</dbReference>
<dbReference type="InterPro" id="IPR009057">
    <property type="entry name" value="Homeodomain-like_sf"/>
</dbReference>
<dbReference type="AlphaFoldDB" id="A0A0M2UZF7"/>
<evidence type="ECO:0000313" key="4">
    <source>
        <dbReference type="Proteomes" id="UP000034954"/>
    </source>
</evidence>
<feature type="transmembrane region" description="Helical" evidence="1">
    <location>
        <begin position="145"/>
        <end position="164"/>
    </location>
</feature>
<dbReference type="InterPro" id="IPR001584">
    <property type="entry name" value="Integrase_cat-core"/>
</dbReference>
<dbReference type="GO" id="GO:0015074">
    <property type="term" value="P:DNA integration"/>
    <property type="evidence" value="ECO:0007669"/>
    <property type="project" value="InterPro"/>
</dbReference>
<dbReference type="Gene3D" id="3.30.420.10">
    <property type="entry name" value="Ribonuclease H-like superfamily/Ribonuclease H"/>
    <property type="match status" value="1"/>
</dbReference>
<accession>A0A0M2UZF7</accession>
<reference evidence="3 4" key="1">
    <citation type="journal article" date="2013" name="BMC Microbiol.">
        <title>Identification of the type II cytochrome c maturation pathway in anammox bacteria by comparative genomics.</title>
        <authorList>
            <person name="Ferousi C."/>
            <person name="Speth D.R."/>
            <person name="Reimann J."/>
            <person name="Op den Camp H.J."/>
            <person name="Allen J.W."/>
            <person name="Keltjens J.T."/>
            <person name="Jetten M.S."/>
        </authorList>
    </citation>
    <scope>NUCLEOTIDE SEQUENCE [LARGE SCALE GENOMIC DNA]</scope>
    <source>
        <strain evidence="3">RU1</strain>
    </source>
</reference>
<evidence type="ECO:0000259" key="2">
    <source>
        <dbReference type="PROSITE" id="PS50994"/>
    </source>
</evidence>
<dbReference type="PROSITE" id="PS50994">
    <property type="entry name" value="INTEGRASE"/>
    <property type="match status" value="1"/>
</dbReference>
<evidence type="ECO:0000256" key="1">
    <source>
        <dbReference type="SAM" id="Phobius"/>
    </source>
</evidence>
<evidence type="ECO:0000313" key="3">
    <source>
        <dbReference type="EMBL" id="KKO20351.1"/>
    </source>
</evidence>
<dbReference type="InterPro" id="IPR036397">
    <property type="entry name" value="RNaseH_sf"/>
</dbReference>
<keyword evidence="1" id="KW-1133">Transmembrane helix</keyword>
<keyword evidence="1" id="KW-0812">Transmembrane</keyword>
<comment type="caution">
    <text evidence="3">The sequence shown here is derived from an EMBL/GenBank/DDBJ whole genome shotgun (WGS) entry which is preliminary data.</text>
</comment>
<dbReference type="PANTHER" id="PTHR46889">
    <property type="entry name" value="TRANSPOSASE INSF FOR INSERTION SEQUENCE IS3B-RELATED"/>
    <property type="match status" value="1"/>
</dbReference>
<keyword evidence="1" id="KW-0472">Membrane</keyword>
<sequence>MMRAAESLAQQVRIKKACKALGIPRATYYYYQKGKHDLVGKRGYSTPPLALSEQEQQAVLDILHSERFMDKAPHEIYATLLDEGTYLCSTRTMYRILEKHGEVHERRNLVLRPHYQKPELLATASNQVWSWDITKLKGPAKWTYFYLYVILDIFSRYVVGWMVAYRELAALAQRLIVDSCQKQTIRPEQLVIHADRGSSMTSKPVAFLLSDLGITKSHSRPYVSNDNPYSEAQFKTLKYRPDFPDTFGSIEDARVFCKSFFTWYNTEHRHSGIGLLKPEDVHYGRTHQIVKE</sequence>
<feature type="domain" description="Integrase catalytic" evidence="2">
    <location>
        <begin position="114"/>
        <end position="286"/>
    </location>
</feature>
<dbReference type="EMBL" id="LAQJ01000111">
    <property type="protein sequence ID" value="KKO20351.1"/>
    <property type="molecule type" value="Genomic_DNA"/>
</dbReference>
<dbReference type="PANTHER" id="PTHR46889:SF5">
    <property type="entry name" value="INTEGRASE PROTEIN"/>
    <property type="match status" value="1"/>
</dbReference>